<keyword evidence="4" id="KW-1185">Reference proteome</keyword>
<keyword evidence="2" id="KW-0812">Transmembrane</keyword>
<evidence type="ECO:0000313" key="3">
    <source>
        <dbReference type="EMBL" id="KDQ10960.1"/>
    </source>
</evidence>
<feature type="compositionally biased region" description="Basic and acidic residues" evidence="1">
    <location>
        <begin position="184"/>
        <end position="202"/>
    </location>
</feature>
<dbReference type="EMBL" id="KL198062">
    <property type="protein sequence ID" value="KDQ10960.1"/>
    <property type="molecule type" value="Genomic_DNA"/>
</dbReference>
<feature type="compositionally biased region" description="Basic and acidic residues" evidence="1">
    <location>
        <begin position="211"/>
        <end position="222"/>
    </location>
</feature>
<evidence type="ECO:0000256" key="1">
    <source>
        <dbReference type="SAM" id="MobiDB-lite"/>
    </source>
</evidence>
<dbReference type="Proteomes" id="UP000027195">
    <property type="component" value="Unassembled WGS sequence"/>
</dbReference>
<feature type="region of interest" description="Disordered" evidence="1">
    <location>
        <begin position="171"/>
        <end position="222"/>
    </location>
</feature>
<gene>
    <name evidence="3" type="ORF">BOTBODRAFT_638359</name>
</gene>
<name>A0A067M8C8_BOTB1</name>
<protein>
    <submittedName>
        <fullName evidence="3">Uncharacterized protein</fullName>
    </submittedName>
</protein>
<proteinExistence type="predicted"/>
<organism evidence="3 4">
    <name type="scientific">Botryobasidium botryosum (strain FD-172 SS1)</name>
    <dbReference type="NCBI Taxonomy" id="930990"/>
    <lineage>
        <taxon>Eukaryota</taxon>
        <taxon>Fungi</taxon>
        <taxon>Dikarya</taxon>
        <taxon>Basidiomycota</taxon>
        <taxon>Agaricomycotina</taxon>
        <taxon>Agaricomycetes</taxon>
        <taxon>Cantharellales</taxon>
        <taxon>Botryobasidiaceae</taxon>
        <taxon>Botryobasidium</taxon>
    </lineage>
</organism>
<keyword evidence="2" id="KW-1133">Transmembrane helix</keyword>
<dbReference type="InParanoid" id="A0A067M8C8"/>
<evidence type="ECO:0000313" key="4">
    <source>
        <dbReference type="Proteomes" id="UP000027195"/>
    </source>
</evidence>
<accession>A0A067M8C8</accession>
<dbReference type="HOGENOM" id="CLU_1245172_0_0_1"/>
<feature type="transmembrane region" description="Helical" evidence="2">
    <location>
        <begin position="20"/>
        <end position="43"/>
    </location>
</feature>
<sequence length="222" mass="24252">MEEPSKTKMPVRAQAQGHDAPFILSVCVGFFDSLAAAYVWHLTPELGDRARVRPSPLNMLREWGAVTRPRYPQERENWVNPGGSKTTCKYARAEVSPSVLFAKSNTSIAHPIDVRAAAPLCQCPAFLAPGAPPRKTYAMRAADRTRPSPIWIVLNCSPAKPEHALPVTTARAPQATGAETVNASKREGGREGEGSFRCVPRERHGRGRTAGYDRARARTPEA</sequence>
<dbReference type="AlphaFoldDB" id="A0A067M8C8"/>
<evidence type="ECO:0000256" key="2">
    <source>
        <dbReference type="SAM" id="Phobius"/>
    </source>
</evidence>
<reference evidence="4" key="1">
    <citation type="journal article" date="2014" name="Proc. Natl. Acad. Sci. U.S.A.">
        <title>Extensive sampling of basidiomycete genomes demonstrates inadequacy of the white-rot/brown-rot paradigm for wood decay fungi.</title>
        <authorList>
            <person name="Riley R."/>
            <person name="Salamov A.A."/>
            <person name="Brown D.W."/>
            <person name="Nagy L.G."/>
            <person name="Floudas D."/>
            <person name="Held B.W."/>
            <person name="Levasseur A."/>
            <person name="Lombard V."/>
            <person name="Morin E."/>
            <person name="Otillar R."/>
            <person name="Lindquist E.A."/>
            <person name="Sun H."/>
            <person name="LaButti K.M."/>
            <person name="Schmutz J."/>
            <person name="Jabbour D."/>
            <person name="Luo H."/>
            <person name="Baker S.E."/>
            <person name="Pisabarro A.G."/>
            <person name="Walton J.D."/>
            <person name="Blanchette R.A."/>
            <person name="Henrissat B."/>
            <person name="Martin F."/>
            <person name="Cullen D."/>
            <person name="Hibbett D.S."/>
            <person name="Grigoriev I.V."/>
        </authorList>
    </citation>
    <scope>NUCLEOTIDE SEQUENCE [LARGE SCALE GENOMIC DNA]</scope>
    <source>
        <strain evidence="4">FD-172 SS1</strain>
    </source>
</reference>
<keyword evidence="2" id="KW-0472">Membrane</keyword>